<dbReference type="SMART" id="SM00530">
    <property type="entry name" value="HTH_XRE"/>
    <property type="match status" value="1"/>
</dbReference>
<dbReference type="InterPro" id="IPR010982">
    <property type="entry name" value="Lambda_DNA-bd_dom_sf"/>
</dbReference>
<sequence>MPVGQRPLVRRRLRTELRQERERAGKSQAEVAKKMDWSLSKIIRLEAGQVGVSTNDLKALLDLYGVNETERRTFFIELARSARQQSSWWSAFRDIVPSSEYADFLGYETDATSLNYYCSLILPGLLQTEDYAREIFERTASAELDETTVDRLVELRMARKRQVLDRDDPPELNVVLDESALHRVVGGPEVMSDQISSIAEVAQLDNVTIRVIPFATGGHPGMNGPFEILEFNDPADPPVVQFDAAPRDVTLRDNGEILGMYRKIYADLTELALTEPESIALMNKVATDLGEG</sequence>
<dbReference type="GO" id="GO:0003677">
    <property type="term" value="F:DNA binding"/>
    <property type="evidence" value="ECO:0007669"/>
    <property type="project" value="InterPro"/>
</dbReference>
<dbReference type="CDD" id="cd00093">
    <property type="entry name" value="HTH_XRE"/>
    <property type="match status" value="1"/>
</dbReference>
<dbReference type="RefSeq" id="WP_203655599.1">
    <property type="nucleotide sequence ID" value="NZ_BAAAZM010000003.1"/>
</dbReference>
<protein>
    <submittedName>
        <fullName evidence="2">Transcriptional regulator</fullName>
    </submittedName>
</protein>
<gene>
    <name evidence="2" type="ORF">Aru02nite_12570</name>
</gene>
<accession>A0A8J3J8M7</accession>
<dbReference type="Gene3D" id="1.10.260.40">
    <property type="entry name" value="lambda repressor-like DNA-binding domains"/>
    <property type="match status" value="1"/>
</dbReference>
<organism evidence="2 3">
    <name type="scientific">Actinocatenispora rupis</name>
    <dbReference type="NCBI Taxonomy" id="519421"/>
    <lineage>
        <taxon>Bacteria</taxon>
        <taxon>Bacillati</taxon>
        <taxon>Actinomycetota</taxon>
        <taxon>Actinomycetes</taxon>
        <taxon>Micromonosporales</taxon>
        <taxon>Micromonosporaceae</taxon>
        <taxon>Actinocatenispora</taxon>
    </lineage>
</organism>
<dbReference type="Proteomes" id="UP000612808">
    <property type="component" value="Unassembled WGS sequence"/>
</dbReference>
<dbReference type="InterPro" id="IPR001387">
    <property type="entry name" value="Cro/C1-type_HTH"/>
</dbReference>
<feature type="domain" description="HTH cro/C1-type" evidence="1">
    <location>
        <begin position="17"/>
        <end position="71"/>
    </location>
</feature>
<dbReference type="Pfam" id="PF13560">
    <property type="entry name" value="HTH_31"/>
    <property type="match status" value="1"/>
</dbReference>
<dbReference type="SUPFAM" id="SSF47413">
    <property type="entry name" value="lambda repressor-like DNA-binding domains"/>
    <property type="match status" value="1"/>
</dbReference>
<name>A0A8J3J8M7_9ACTN</name>
<dbReference type="EMBL" id="BOMB01000007">
    <property type="protein sequence ID" value="GID10368.1"/>
    <property type="molecule type" value="Genomic_DNA"/>
</dbReference>
<dbReference type="PROSITE" id="PS50943">
    <property type="entry name" value="HTH_CROC1"/>
    <property type="match status" value="1"/>
</dbReference>
<comment type="caution">
    <text evidence="2">The sequence shown here is derived from an EMBL/GenBank/DDBJ whole genome shotgun (WGS) entry which is preliminary data.</text>
</comment>
<evidence type="ECO:0000313" key="2">
    <source>
        <dbReference type="EMBL" id="GID10368.1"/>
    </source>
</evidence>
<dbReference type="InterPro" id="IPR043917">
    <property type="entry name" value="DUF5753"/>
</dbReference>
<proteinExistence type="predicted"/>
<dbReference type="AlphaFoldDB" id="A0A8J3J8M7"/>
<keyword evidence="3" id="KW-1185">Reference proteome</keyword>
<reference evidence="2" key="1">
    <citation type="submission" date="2021-01" db="EMBL/GenBank/DDBJ databases">
        <title>Whole genome shotgun sequence of Actinocatenispora rupis NBRC 107355.</title>
        <authorList>
            <person name="Komaki H."/>
            <person name="Tamura T."/>
        </authorList>
    </citation>
    <scope>NUCLEOTIDE SEQUENCE</scope>
    <source>
        <strain evidence="2">NBRC 107355</strain>
    </source>
</reference>
<dbReference type="Pfam" id="PF19054">
    <property type="entry name" value="DUF5753"/>
    <property type="match status" value="1"/>
</dbReference>
<evidence type="ECO:0000259" key="1">
    <source>
        <dbReference type="PROSITE" id="PS50943"/>
    </source>
</evidence>
<evidence type="ECO:0000313" key="3">
    <source>
        <dbReference type="Proteomes" id="UP000612808"/>
    </source>
</evidence>